<keyword evidence="2" id="KW-0812">Transmembrane</keyword>
<name>A0A448X2M5_9PLAT</name>
<proteinExistence type="predicted"/>
<organism evidence="3 4">
    <name type="scientific">Protopolystoma xenopodis</name>
    <dbReference type="NCBI Taxonomy" id="117903"/>
    <lineage>
        <taxon>Eukaryota</taxon>
        <taxon>Metazoa</taxon>
        <taxon>Spiralia</taxon>
        <taxon>Lophotrochozoa</taxon>
        <taxon>Platyhelminthes</taxon>
        <taxon>Monogenea</taxon>
        <taxon>Polyopisthocotylea</taxon>
        <taxon>Polystomatidea</taxon>
        <taxon>Polystomatidae</taxon>
        <taxon>Protopolystoma</taxon>
    </lineage>
</organism>
<keyword evidence="2" id="KW-0472">Membrane</keyword>
<evidence type="ECO:0000313" key="3">
    <source>
        <dbReference type="EMBL" id="VEL26342.1"/>
    </source>
</evidence>
<feature type="transmembrane region" description="Helical" evidence="2">
    <location>
        <begin position="165"/>
        <end position="188"/>
    </location>
</feature>
<accession>A0A448X2M5</accession>
<reference evidence="3" key="1">
    <citation type="submission" date="2018-11" db="EMBL/GenBank/DDBJ databases">
        <authorList>
            <consortium name="Pathogen Informatics"/>
        </authorList>
    </citation>
    <scope>NUCLEOTIDE SEQUENCE</scope>
</reference>
<evidence type="ECO:0000313" key="4">
    <source>
        <dbReference type="Proteomes" id="UP000784294"/>
    </source>
</evidence>
<keyword evidence="4" id="KW-1185">Reference proteome</keyword>
<comment type="caution">
    <text evidence="3">The sequence shown here is derived from an EMBL/GenBank/DDBJ whole genome shotgun (WGS) entry which is preliminary data.</text>
</comment>
<feature type="region of interest" description="Disordered" evidence="1">
    <location>
        <begin position="102"/>
        <end position="123"/>
    </location>
</feature>
<sequence>MNLNVVQEEISNEECDERLDYDKHGVRQNTSSSVSSNSSQPSRAISFHVRQKSAQLDSVDGPICLGAPYPESFTTPNRQINNVPQTSWFSWQSVQTSMSSGAQSSMESLSSPSSIDETSPRRQLKGGTVRINDEKRLILNNNDKKAIFPLPCCAFHTCLGQSKCLIIVFLVLLFMIFALIAAIIALAIRKHN</sequence>
<gene>
    <name evidence="3" type="ORF">PXEA_LOCUS19782</name>
</gene>
<feature type="compositionally biased region" description="Low complexity" evidence="1">
    <location>
        <begin position="102"/>
        <end position="117"/>
    </location>
</feature>
<keyword evidence="2" id="KW-1133">Transmembrane helix</keyword>
<evidence type="ECO:0000256" key="1">
    <source>
        <dbReference type="SAM" id="MobiDB-lite"/>
    </source>
</evidence>
<protein>
    <submittedName>
        <fullName evidence="3">Uncharacterized protein</fullName>
    </submittedName>
</protein>
<dbReference type="EMBL" id="CAAALY010079628">
    <property type="protein sequence ID" value="VEL26342.1"/>
    <property type="molecule type" value="Genomic_DNA"/>
</dbReference>
<dbReference type="Proteomes" id="UP000784294">
    <property type="component" value="Unassembled WGS sequence"/>
</dbReference>
<dbReference type="AlphaFoldDB" id="A0A448X2M5"/>
<evidence type="ECO:0000256" key="2">
    <source>
        <dbReference type="SAM" id="Phobius"/>
    </source>
</evidence>